<organism evidence="13 14">
    <name type="scientific">Eublepharis macularius</name>
    <name type="common">Leopard gecko</name>
    <name type="synonym">Cyrtodactylus macularius</name>
    <dbReference type="NCBI Taxonomy" id="481883"/>
    <lineage>
        <taxon>Eukaryota</taxon>
        <taxon>Metazoa</taxon>
        <taxon>Chordata</taxon>
        <taxon>Craniata</taxon>
        <taxon>Vertebrata</taxon>
        <taxon>Euteleostomi</taxon>
        <taxon>Lepidosauria</taxon>
        <taxon>Squamata</taxon>
        <taxon>Bifurcata</taxon>
        <taxon>Gekkota</taxon>
        <taxon>Eublepharidae</taxon>
        <taxon>Eublepharinae</taxon>
        <taxon>Eublepharis</taxon>
    </lineage>
</organism>
<evidence type="ECO:0000256" key="3">
    <source>
        <dbReference type="ARBA" id="ARBA00020479"/>
    </source>
</evidence>
<feature type="region of interest" description="Disordered" evidence="10">
    <location>
        <begin position="791"/>
        <end position="824"/>
    </location>
</feature>
<evidence type="ECO:0000313" key="13">
    <source>
        <dbReference type="Proteomes" id="UP001190640"/>
    </source>
</evidence>
<dbReference type="GO" id="GO:0090266">
    <property type="term" value="P:regulation of mitotic cell cycle spindle assembly checkpoint"/>
    <property type="evidence" value="ECO:0007669"/>
    <property type="project" value="TreeGrafter"/>
</dbReference>
<protein>
    <recommendedName>
        <fullName evidence="3">CDK5 regulatory subunit-associated protein 2</fullName>
    </recommendedName>
</protein>
<dbReference type="GO" id="GO:0000132">
    <property type="term" value="P:establishment of mitotic spindle orientation"/>
    <property type="evidence" value="ECO:0007669"/>
    <property type="project" value="TreeGrafter"/>
</dbReference>
<dbReference type="GO" id="GO:0000242">
    <property type="term" value="C:pericentriolar material"/>
    <property type="evidence" value="ECO:0007669"/>
    <property type="project" value="TreeGrafter"/>
</dbReference>
<dbReference type="GO" id="GO:0007099">
    <property type="term" value="P:centriole replication"/>
    <property type="evidence" value="ECO:0007669"/>
    <property type="project" value="TreeGrafter"/>
</dbReference>
<dbReference type="GO" id="GO:0001578">
    <property type="term" value="P:microtubule bundle formation"/>
    <property type="evidence" value="ECO:0007669"/>
    <property type="project" value="TreeGrafter"/>
</dbReference>
<feature type="domain" description="CDK5 regulatory subunit-associated protein 2/Myomegalin coiled coil" evidence="12">
    <location>
        <begin position="497"/>
        <end position="616"/>
    </location>
</feature>
<dbReference type="GO" id="GO:0097431">
    <property type="term" value="C:mitotic spindle pole"/>
    <property type="evidence" value="ECO:0007669"/>
    <property type="project" value="TreeGrafter"/>
</dbReference>
<dbReference type="GO" id="GO:0005516">
    <property type="term" value="F:calmodulin binding"/>
    <property type="evidence" value="ECO:0007669"/>
    <property type="project" value="UniProtKB-KW"/>
</dbReference>
<evidence type="ECO:0000259" key="12">
    <source>
        <dbReference type="Pfam" id="PF23246"/>
    </source>
</evidence>
<dbReference type="Pfam" id="PF07989">
    <property type="entry name" value="Cnn_1N"/>
    <property type="match status" value="1"/>
</dbReference>
<evidence type="ECO:0000256" key="7">
    <source>
        <dbReference type="ARBA" id="ARBA00023034"/>
    </source>
</evidence>
<keyword evidence="13" id="KW-1185">Reference proteome</keyword>
<keyword evidence="4" id="KW-0963">Cytoplasm</keyword>
<dbReference type="InterPro" id="IPR012943">
    <property type="entry name" value="Cnn_1N"/>
</dbReference>
<evidence type="ECO:0000313" key="14">
    <source>
        <dbReference type="RefSeq" id="XP_054853988.1"/>
    </source>
</evidence>
<feature type="compositionally biased region" description="Basic and acidic residues" evidence="10">
    <location>
        <begin position="901"/>
        <end position="915"/>
    </location>
</feature>
<dbReference type="PANTHER" id="PTHR46930:SF1">
    <property type="entry name" value="CDK5 REGULATORY SUBUNIT-ASSOCIATED PROTEIN 2"/>
    <property type="match status" value="1"/>
</dbReference>
<dbReference type="GO" id="GO:0046600">
    <property type="term" value="P:negative regulation of centriole replication"/>
    <property type="evidence" value="ECO:0007669"/>
    <property type="project" value="TreeGrafter"/>
</dbReference>
<dbReference type="GO" id="GO:0007059">
    <property type="term" value="P:chromosome segregation"/>
    <property type="evidence" value="ECO:0007669"/>
    <property type="project" value="TreeGrafter"/>
</dbReference>
<feature type="coiled-coil region" evidence="9">
    <location>
        <begin position="1494"/>
        <end position="1549"/>
    </location>
</feature>
<comment type="subcellular location">
    <subcellularLocation>
        <location evidence="1">Cytoplasm</location>
        <location evidence="1">Cytoskeleton</location>
    </subcellularLocation>
    <subcellularLocation>
        <location evidence="2">Golgi apparatus</location>
    </subcellularLocation>
</comment>
<keyword evidence="7" id="KW-0333">Golgi apparatus</keyword>
<dbReference type="CTD" id="55755"/>
<evidence type="ECO:0000256" key="1">
    <source>
        <dbReference type="ARBA" id="ARBA00004245"/>
    </source>
</evidence>
<dbReference type="GO" id="GO:0035371">
    <property type="term" value="C:microtubule plus-end"/>
    <property type="evidence" value="ECO:0007669"/>
    <property type="project" value="TreeGrafter"/>
</dbReference>
<feature type="region of interest" description="Disordered" evidence="10">
    <location>
        <begin position="1042"/>
        <end position="1073"/>
    </location>
</feature>
<feature type="coiled-coil region" evidence="9">
    <location>
        <begin position="58"/>
        <end position="128"/>
    </location>
</feature>
<dbReference type="PANTHER" id="PTHR46930">
    <property type="entry name" value="CDK5 REGULATORY SUBUNIT-ASSOCIATED PROTEIN 2"/>
    <property type="match status" value="1"/>
</dbReference>
<proteinExistence type="predicted"/>
<keyword evidence="9" id="KW-0175">Coiled coil</keyword>
<feature type="coiled-coil region" evidence="9">
    <location>
        <begin position="155"/>
        <end position="186"/>
    </location>
</feature>
<keyword evidence="5" id="KW-0597">Phosphoprotein</keyword>
<gene>
    <name evidence="14" type="primary">CDK5RAP2</name>
</gene>
<feature type="coiled-coil region" evidence="9">
    <location>
        <begin position="221"/>
        <end position="450"/>
    </location>
</feature>
<feature type="region of interest" description="Disordered" evidence="10">
    <location>
        <begin position="721"/>
        <end position="743"/>
    </location>
</feature>
<evidence type="ECO:0000256" key="2">
    <source>
        <dbReference type="ARBA" id="ARBA00004555"/>
    </source>
</evidence>
<dbReference type="GO" id="GO:0043015">
    <property type="term" value="F:gamma-tubulin binding"/>
    <property type="evidence" value="ECO:0007669"/>
    <property type="project" value="TreeGrafter"/>
</dbReference>
<keyword evidence="8" id="KW-0206">Cytoskeleton</keyword>
<dbReference type="Pfam" id="PF23246">
    <property type="entry name" value="CC_CDK5RAP2"/>
    <property type="match status" value="1"/>
</dbReference>
<keyword evidence="6" id="KW-0112">Calmodulin-binding</keyword>
<dbReference type="GO" id="GO:0008017">
    <property type="term" value="F:microtubule binding"/>
    <property type="evidence" value="ECO:0007669"/>
    <property type="project" value="TreeGrafter"/>
</dbReference>
<evidence type="ECO:0000256" key="8">
    <source>
        <dbReference type="ARBA" id="ARBA00023212"/>
    </source>
</evidence>
<evidence type="ECO:0000256" key="4">
    <source>
        <dbReference type="ARBA" id="ARBA00022490"/>
    </source>
</evidence>
<feature type="coiled-coil region" evidence="9">
    <location>
        <begin position="1598"/>
        <end position="1629"/>
    </location>
</feature>
<accession>A0AA97KBV6</accession>
<dbReference type="InterPro" id="IPR042791">
    <property type="entry name" value="CDK5RAP2"/>
</dbReference>
<evidence type="ECO:0000259" key="11">
    <source>
        <dbReference type="Pfam" id="PF07989"/>
    </source>
</evidence>
<dbReference type="Proteomes" id="UP001190640">
    <property type="component" value="Chromosome 14"/>
</dbReference>
<evidence type="ECO:0000256" key="6">
    <source>
        <dbReference type="ARBA" id="ARBA00022860"/>
    </source>
</evidence>
<evidence type="ECO:0000256" key="9">
    <source>
        <dbReference type="SAM" id="Coils"/>
    </source>
</evidence>
<dbReference type="InterPro" id="IPR056273">
    <property type="entry name" value="CDK5RAP2_MYOME_CC"/>
</dbReference>
<feature type="coiled-coil region" evidence="9">
    <location>
        <begin position="1403"/>
        <end position="1430"/>
    </location>
</feature>
<reference evidence="14" key="1">
    <citation type="submission" date="2025-08" db="UniProtKB">
        <authorList>
            <consortium name="RefSeq"/>
        </authorList>
    </citation>
    <scope>IDENTIFICATION</scope>
    <source>
        <tissue evidence="14">Blood</tissue>
    </source>
</reference>
<dbReference type="GeneID" id="129342313"/>
<dbReference type="GO" id="GO:0005794">
    <property type="term" value="C:Golgi apparatus"/>
    <property type="evidence" value="ECO:0007669"/>
    <property type="project" value="UniProtKB-SubCell"/>
</dbReference>
<dbReference type="RefSeq" id="XP_054853988.1">
    <property type="nucleotide sequence ID" value="XM_054998013.1"/>
</dbReference>
<feature type="region of interest" description="Disordered" evidence="10">
    <location>
        <begin position="889"/>
        <end position="930"/>
    </location>
</feature>
<name>A0AA97KBV6_EUBMA</name>
<evidence type="ECO:0000256" key="5">
    <source>
        <dbReference type="ARBA" id="ARBA00022553"/>
    </source>
</evidence>
<feature type="domain" description="Centrosomin N-terminal motif 1" evidence="11">
    <location>
        <begin position="57"/>
        <end position="130"/>
    </location>
</feature>
<sequence>MDSFPGEDPTLPVEFNGSVNISRLPDVSGDEIRIPLGGGGALPDVAEDTVSPTRARTMKDFENQITELRKENFNLKLRIYFLEERMQQKFDGPSEEIYRINIELKVELESLKRELQERERLLIKASKAVESLAQGGDAEIQRVQEEARKKVQQVEEHLTSRINLLQEDLKTAHEELEKALATTERERVLRLAADHQLSLITNIPPKDLEMVAALEEKDRCIEQLRLSLEKKEGLIQHLEESKAQSGFSEENLSAEKTQALMDEKERELGALRTEFRNEKNDFEKQIQSLQEELREQERELSVEKRNALKRDKTIQGLTLALKNKENENDELSSQLETLNASLAKAREATHKAAMQTFQGAEDYQALLTEKETLLAELRSENLTKDMENRKLQRRMKRTEQELTDLQLEREKLVKELEEAQQQKSRSDKAINELQNQLEKSHDEMVEKSKALEHHYNALLSEMNQKLQSQELAATHLMDSASQKDQMLQKLDGVIKEKDKELQELFVKFQSLLNDKAILQRQNEDLAKEKCTAESQQPMIKTVQGTEHAKESEYAEAVESLRKERDIFSNLIKSLKDAEGQNNLQAELNNIFLLRKQLEDGILANWNLRKELEEQMKANKEEEETFLSWGDQTSYMSIRLGEQDPLNLQIDLLSLEELKKKVIELLLLVKELHLVNQDLKQKLLGGSKVDSVAKDTLETFDENEFLERTEECKSQTEAYDEEMNTLSSQHPEADSKQVISSDALDRQSWTSSKTEFECNPAVSDCFGGSEMGKCEAQGRSSLLSLLNENGAAVHDSSQEQMNTANKLLDRPRTTEQGSLSEDLENKDEKDLKQLIIQLRAELQSCTEVNTFLKQQVESKSTLAEKALPAPALGINANIELSKAEVKDSATQTMAVGSKGTGLRHEGNTASREDKGRSSRFNRKREQWQERADLKSNQWENFPLMSRTNKSDSNYPAKKSRLPILLKSARSLGNIPLSVHAQKLDVHLQHRILTLDEDLKDKCEEPQSLQDESQLSKASNGRPEQLGLLVGAESLIQLNCSEAGVSLDPDDSKEEKGQDQSNSQDTVANGHDPHDPALKVLNQEFYFLDKPEVDSATTYSGSKSLLSLRLSVKSTDALDSDSIDDIEELRQRVKDLKADLAKYRTLLLHLQPAKQLIPKDVFSIAQVDGELPTDSHFLPMLDAGRQEAKTLSGSHQQIDYQTHTEKLTSQVSENQNEVNVEKLKELLLENEAELEKEQVANMHLLDEVYRLQSKLKGVSPLRFDTPILSLPHENSSQRQKIQASHSVCVTYRQHLTNLIKAFEELLQANEVDYYVAEGFREQLNQSVQLFERLEKQCLYGESLDDEMTKLDGIARRLSNFEMTENSSILNSPEHKQEGIEQEREQQAVAPAKFPPELLMEHLQEIRMLRHQLEESIKTNNRLRKQLEQQVADSALDQGSANICIHGSEQYNSLTSEIHFLRKQNQLLNVMLAKGSRDKQKENEKLRESLSKKHVLVERLHKDYERVKKENEKLQKQVGKQEEENGQLTHDVYNTRNELNRLQIELNAKQHQQSENDKLLHSLQLELKVYEKLDETIRSQKDLIHDRSEECWKDKNSTLDLHELLTEIRNLRTQLERSIQANRTLHEKLEEQLSKGKKEKASSGSAVNINYLLKQELQHYTGINEFRFPTADSNVLDLQQKYGRCTSPLKADAELSLDNSDRSSQCSSSASQSHEPCAIPRRCVWADKNGRHVLGLVEDYNSLQKQLCEGRKLLFEMQISLKTTEHQELGVKIAHQEYLDRHSATICAAQHNLEEAARLLKLLWRVSLPMKVVHNVAYSLQDESMKAELHQLRRKLAEQEKTLHSTVMRLRSTNQLKENMEKVIINQLALTHDVLKKARGNLEVPPAENKISTASFSTKRVL</sequence>
<evidence type="ECO:0000256" key="10">
    <source>
        <dbReference type="SAM" id="MobiDB-lite"/>
    </source>
</evidence>